<proteinExistence type="predicted"/>
<name>A0A0U1KSG7_9FIRM</name>
<dbReference type="GO" id="GO:0009253">
    <property type="term" value="P:peptidoglycan catabolic process"/>
    <property type="evidence" value="ECO:0007669"/>
    <property type="project" value="InterPro"/>
</dbReference>
<evidence type="ECO:0000313" key="3">
    <source>
        <dbReference type="EMBL" id="CQR70205.1"/>
    </source>
</evidence>
<dbReference type="PANTHER" id="PTHR30404:SF0">
    <property type="entry name" value="N-ACETYLMURAMOYL-L-ALANINE AMIDASE AMIC"/>
    <property type="match status" value="1"/>
</dbReference>
<dbReference type="SMART" id="SM00646">
    <property type="entry name" value="Ami_3"/>
    <property type="match status" value="1"/>
</dbReference>
<dbReference type="InterPro" id="IPR002508">
    <property type="entry name" value="MurNAc-LAA_cat"/>
</dbReference>
<dbReference type="Gene3D" id="3.40.630.40">
    <property type="entry name" value="Zn-dependent exopeptidases"/>
    <property type="match status" value="1"/>
</dbReference>
<protein>
    <submittedName>
        <fullName evidence="3">N-acetylmuramoyl-L-alanine amidase</fullName>
        <ecNumber evidence="3">3.5.1.28</ecNumber>
    </submittedName>
</protein>
<dbReference type="Pfam" id="PF01520">
    <property type="entry name" value="Amidase_3"/>
    <property type="match status" value="1"/>
</dbReference>
<dbReference type="AlphaFoldDB" id="A0A0U1KSG7"/>
<feature type="domain" description="MurNAc-LAA" evidence="2">
    <location>
        <begin position="69"/>
        <end position="187"/>
    </location>
</feature>
<dbReference type="InterPro" id="IPR050695">
    <property type="entry name" value="N-acetylmuramoyl_amidase_3"/>
</dbReference>
<keyword evidence="1 3" id="KW-0378">Hydrolase</keyword>
<accession>A0A0U1KSG7</accession>
<dbReference type="GO" id="GO:0030288">
    <property type="term" value="C:outer membrane-bounded periplasmic space"/>
    <property type="evidence" value="ECO:0007669"/>
    <property type="project" value="TreeGrafter"/>
</dbReference>
<evidence type="ECO:0000256" key="1">
    <source>
        <dbReference type="ARBA" id="ARBA00022801"/>
    </source>
</evidence>
<keyword evidence="4" id="KW-1185">Reference proteome</keyword>
<sequence>MAKICLDPGHAGGNIDPGAVNGKMGLQEAIINLVIASQVKKHLVAAGYQVLMTRTKAEQVETDSLKYRCELANNWGADLVVSLHCNSAASEQANGTEIYTSLGETNGDRLATCIINQITASFSDLQLRADWDDGDPDKEQNFYILRYTDAPAVLLEMAFISNPEEAAKLADSAWQRDMARAVARGISDYFV</sequence>
<dbReference type="PANTHER" id="PTHR30404">
    <property type="entry name" value="N-ACETYLMURAMOYL-L-ALANINE AMIDASE"/>
    <property type="match status" value="1"/>
</dbReference>
<dbReference type="GO" id="GO:0008745">
    <property type="term" value="F:N-acetylmuramoyl-L-alanine amidase activity"/>
    <property type="evidence" value="ECO:0007669"/>
    <property type="project" value="UniProtKB-EC"/>
</dbReference>
<dbReference type="RefSeq" id="WP_021168947.1">
    <property type="nucleotide sequence ID" value="NZ_CTRP01000003.1"/>
</dbReference>
<evidence type="ECO:0000313" key="4">
    <source>
        <dbReference type="Proteomes" id="UP000049855"/>
    </source>
</evidence>
<dbReference type="EMBL" id="CTRP01000003">
    <property type="protein sequence ID" value="CQR70205.1"/>
    <property type="molecule type" value="Genomic_DNA"/>
</dbReference>
<evidence type="ECO:0000259" key="2">
    <source>
        <dbReference type="SMART" id="SM00646"/>
    </source>
</evidence>
<dbReference type="EC" id="3.5.1.28" evidence="3"/>
<organism evidence="3 4">
    <name type="scientific">Sporomusa ovata</name>
    <dbReference type="NCBI Taxonomy" id="2378"/>
    <lineage>
        <taxon>Bacteria</taxon>
        <taxon>Bacillati</taxon>
        <taxon>Bacillota</taxon>
        <taxon>Negativicutes</taxon>
        <taxon>Selenomonadales</taxon>
        <taxon>Sporomusaceae</taxon>
        <taxon>Sporomusa</taxon>
    </lineage>
</organism>
<dbReference type="CDD" id="cd02696">
    <property type="entry name" value="MurNAc-LAA"/>
    <property type="match status" value="1"/>
</dbReference>
<reference evidence="4" key="1">
    <citation type="submission" date="2015-03" db="EMBL/GenBank/DDBJ databases">
        <authorList>
            <person name="Nijsse Bart"/>
        </authorList>
    </citation>
    <scope>NUCLEOTIDE SEQUENCE [LARGE SCALE GENOMIC DNA]</scope>
</reference>
<dbReference type="Proteomes" id="UP000049855">
    <property type="component" value="Unassembled WGS sequence"/>
</dbReference>
<dbReference type="SUPFAM" id="SSF53187">
    <property type="entry name" value="Zn-dependent exopeptidases"/>
    <property type="match status" value="1"/>
</dbReference>
<gene>
    <name evidence="3" type="ORF">SpAn4DRAFT_1174</name>
</gene>